<evidence type="ECO:0000313" key="3">
    <source>
        <dbReference type="Proteomes" id="UP000241167"/>
    </source>
</evidence>
<keyword evidence="3" id="KW-1185">Reference proteome</keyword>
<keyword evidence="1" id="KW-1133">Transmembrane helix</keyword>
<dbReference type="Proteomes" id="UP000241167">
    <property type="component" value="Unassembled WGS sequence"/>
</dbReference>
<dbReference type="AlphaFoldDB" id="A0A2P7QNL9"/>
<organism evidence="2 3">
    <name type="scientific">Allosphingosinicella deserti</name>
    <dbReference type="NCBI Taxonomy" id="2116704"/>
    <lineage>
        <taxon>Bacteria</taxon>
        <taxon>Pseudomonadati</taxon>
        <taxon>Pseudomonadota</taxon>
        <taxon>Alphaproteobacteria</taxon>
        <taxon>Sphingomonadales</taxon>
        <taxon>Sphingomonadaceae</taxon>
        <taxon>Allosphingosinicella</taxon>
    </lineage>
</organism>
<comment type="caution">
    <text evidence="2">The sequence shown here is derived from an EMBL/GenBank/DDBJ whole genome shotgun (WGS) entry which is preliminary data.</text>
</comment>
<accession>A0A2P7QNL9</accession>
<keyword evidence="1" id="KW-0472">Membrane</keyword>
<feature type="transmembrane region" description="Helical" evidence="1">
    <location>
        <begin position="40"/>
        <end position="59"/>
    </location>
</feature>
<sequence length="63" mass="6796">MASAAAGGARLRRPRHGVPITNSAPEVLEMETAGHSPIKVLNYGLITFLIAFPTMILLYELMS</sequence>
<proteinExistence type="predicted"/>
<dbReference type="EMBL" id="PXYI01000004">
    <property type="protein sequence ID" value="PSJ39546.1"/>
    <property type="molecule type" value="Genomic_DNA"/>
</dbReference>
<gene>
    <name evidence="2" type="ORF">C7I55_13140</name>
</gene>
<keyword evidence="1" id="KW-0812">Transmembrane</keyword>
<protein>
    <submittedName>
        <fullName evidence="2">Uncharacterized protein</fullName>
    </submittedName>
</protein>
<evidence type="ECO:0000256" key="1">
    <source>
        <dbReference type="SAM" id="Phobius"/>
    </source>
</evidence>
<evidence type="ECO:0000313" key="2">
    <source>
        <dbReference type="EMBL" id="PSJ39546.1"/>
    </source>
</evidence>
<name>A0A2P7QNL9_9SPHN</name>
<reference evidence="2 3" key="1">
    <citation type="submission" date="2018-03" db="EMBL/GenBank/DDBJ databases">
        <title>The draft genome of Sphingosinicella sp. GL-C-18.</title>
        <authorList>
            <person name="Liu L."/>
            <person name="Li L."/>
            <person name="Liang L."/>
            <person name="Zhang X."/>
            <person name="Wang T."/>
        </authorList>
    </citation>
    <scope>NUCLEOTIDE SEQUENCE [LARGE SCALE GENOMIC DNA]</scope>
    <source>
        <strain evidence="2 3">GL-C-18</strain>
    </source>
</reference>
<dbReference type="RefSeq" id="WP_106513445.1">
    <property type="nucleotide sequence ID" value="NZ_PXYI01000004.1"/>
</dbReference>